<dbReference type="AlphaFoldDB" id="A0A345D8V0"/>
<keyword evidence="1" id="KW-0812">Transmembrane</keyword>
<dbReference type="Proteomes" id="UP000252182">
    <property type="component" value="Chromosome"/>
</dbReference>
<proteinExistence type="predicted"/>
<evidence type="ECO:0000313" key="2">
    <source>
        <dbReference type="EMBL" id="AXF84788.1"/>
    </source>
</evidence>
<protein>
    <recommendedName>
        <fullName evidence="4">Yip1 domain-containing protein</fullName>
    </recommendedName>
</protein>
<dbReference type="EMBL" id="CP031124">
    <property type="protein sequence ID" value="AXF84788.1"/>
    <property type="molecule type" value="Genomic_DNA"/>
</dbReference>
<dbReference type="KEGG" id="hyf:DTO96_100498"/>
<keyword evidence="1" id="KW-1133">Transmembrane helix</keyword>
<sequence>MFNRIRKSLRQTSKGQATCAHLTGHPYCPLCVKKLSFKRIDASILDETQIEHWLTKVFRQTLLGLFTAPGQRIRTFISSDREALSRPLPYLVVMAALATWTSNLIHEREQCGTTTLACQWAVDYPLQMQVIQAMFFALVLRFMFFRHSGYNIWEFATLFVFLLAQTFVISSIFSVFQYASGFESLWLNMLAINVYLVLAVVQFLGDKSFKGIFKVVLAVLLSFVLFLAGALALAFTAEWATPYVAPLLQAYKN</sequence>
<accession>A0A345D8V0</accession>
<feature type="transmembrane region" description="Helical" evidence="1">
    <location>
        <begin position="126"/>
        <end position="144"/>
    </location>
</feature>
<dbReference type="RefSeq" id="WP_114562055.1">
    <property type="nucleotide sequence ID" value="NZ_CP031124.1"/>
</dbReference>
<gene>
    <name evidence="2" type="ORF">DTO96_100498</name>
</gene>
<feature type="transmembrane region" description="Helical" evidence="1">
    <location>
        <begin position="156"/>
        <end position="179"/>
    </location>
</feature>
<organism evidence="2 3">
    <name type="scientific">Ephemeroptericola cinctiostellae</name>
    <dbReference type="NCBI Taxonomy" id="2268024"/>
    <lineage>
        <taxon>Bacteria</taxon>
        <taxon>Pseudomonadati</taxon>
        <taxon>Pseudomonadota</taxon>
        <taxon>Betaproteobacteria</taxon>
        <taxon>Burkholderiales</taxon>
        <taxon>Burkholderiaceae</taxon>
        <taxon>Ephemeroptericola</taxon>
    </lineage>
</organism>
<feature type="transmembrane region" description="Helical" evidence="1">
    <location>
        <begin position="88"/>
        <end position="106"/>
    </location>
</feature>
<keyword evidence="3" id="KW-1185">Reference proteome</keyword>
<evidence type="ECO:0000256" key="1">
    <source>
        <dbReference type="SAM" id="Phobius"/>
    </source>
</evidence>
<dbReference type="OrthoDB" id="7446256at2"/>
<keyword evidence="1" id="KW-0472">Membrane</keyword>
<evidence type="ECO:0000313" key="3">
    <source>
        <dbReference type="Proteomes" id="UP000252182"/>
    </source>
</evidence>
<evidence type="ECO:0008006" key="4">
    <source>
        <dbReference type="Google" id="ProtNLM"/>
    </source>
</evidence>
<reference evidence="3" key="1">
    <citation type="submission" date="2018-07" db="EMBL/GenBank/DDBJ databases">
        <authorList>
            <person name="Kim H."/>
        </authorList>
    </citation>
    <scope>NUCLEOTIDE SEQUENCE [LARGE SCALE GENOMIC DNA]</scope>
    <source>
        <strain evidence="3">F02</strain>
    </source>
</reference>
<feature type="transmembrane region" description="Helical" evidence="1">
    <location>
        <begin position="185"/>
        <end position="204"/>
    </location>
</feature>
<feature type="transmembrane region" description="Helical" evidence="1">
    <location>
        <begin position="216"/>
        <end position="237"/>
    </location>
</feature>
<name>A0A345D8V0_9BURK</name>